<dbReference type="Proteomes" id="UP000243463">
    <property type="component" value="Unassembled WGS sequence"/>
</dbReference>
<proteinExistence type="predicted"/>
<organism evidence="4 5">
    <name type="scientific">Acinetobacter apis</name>
    <dbReference type="NCBI Taxonomy" id="1229165"/>
    <lineage>
        <taxon>Bacteria</taxon>
        <taxon>Pseudomonadati</taxon>
        <taxon>Pseudomonadota</taxon>
        <taxon>Gammaproteobacteria</taxon>
        <taxon>Moraxellales</taxon>
        <taxon>Moraxellaceae</taxon>
        <taxon>Acinetobacter</taxon>
    </lineage>
</organism>
<evidence type="ECO:0000256" key="1">
    <source>
        <dbReference type="ARBA" id="ARBA00023125"/>
    </source>
</evidence>
<keyword evidence="2" id="KW-0812">Transmembrane</keyword>
<dbReference type="Gene3D" id="1.10.260.40">
    <property type="entry name" value="lambda repressor-like DNA-binding domains"/>
    <property type="match status" value="1"/>
</dbReference>
<dbReference type="Pfam" id="PF13239">
    <property type="entry name" value="2TM"/>
    <property type="match status" value="1"/>
</dbReference>
<feature type="domain" description="HTH cro/C1-type" evidence="3">
    <location>
        <begin position="4"/>
        <end position="57"/>
    </location>
</feature>
<evidence type="ECO:0000313" key="5">
    <source>
        <dbReference type="Proteomes" id="UP000243463"/>
    </source>
</evidence>
<gene>
    <name evidence="4" type="ORF">SAMN05444584_1861</name>
</gene>
<feature type="transmembrane region" description="Helical" evidence="2">
    <location>
        <begin position="87"/>
        <end position="110"/>
    </location>
</feature>
<accession>A0A217EHA7</accession>
<feature type="transmembrane region" description="Helical" evidence="2">
    <location>
        <begin position="116"/>
        <end position="137"/>
    </location>
</feature>
<name>A0A217EHA7_9GAMM</name>
<dbReference type="CDD" id="cd00093">
    <property type="entry name" value="HTH_XRE"/>
    <property type="match status" value="1"/>
</dbReference>
<dbReference type="GO" id="GO:0003677">
    <property type="term" value="F:DNA binding"/>
    <property type="evidence" value="ECO:0007669"/>
    <property type="project" value="UniProtKB-KW"/>
</dbReference>
<dbReference type="InterPro" id="IPR025698">
    <property type="entry name" value="2TM_dom"/>
</dbReference>
<sequence length="156" mass="18307">MNKIKQQRLQHAWSQEQLAEMTALSVRTIQRVENGDKASLETLSALAAVFQVSVHELTDDIHEHAPSSEFAIDHKLRTLEDRVNQELRFYSVLTSYVLVCGGLMLTNYFFTPHLYWSLWPTICWGATMLFAWLRIFVFNQSMTVWKQKRMQTLLRK</sequence>
<dbReference type="SMART" id="SM00530">
    <property type="entry name" value="HTH_XRE"/>
    <property type="match status" value="1"/>
</dbReference>
<keyword evidence="2" id="KW-0472">Membrane</keyword>
<protein>
    <submittedName>
        <fullName evidence="4">Transcriptional regulator, contains XRE-family HTH domain</fullName>
    </submittedName>
</protein>
<dbReference type="AlphaFoldDB" id="A0A217EHA7"/>
<dbReference type="RefSeq" id="WP_088823982.1">
    <property type="nucleotide sequence ID" value="NZ_FZLN01000003.1"/>
</dbReference>
<dbReference type="OrthoDB" id="21915at2"/>
<dbReference type="EMBL" id="FZLN01000003">
    <property type="protein sequence ID" value="SNQ29889.1"/>
    <property type="molecule type" value="Genomic_DNA"/>
</dbReference>
<evidence type="ECO:0000259" key="3">
    <source>
        <dbReference type="PROSITE" id="PS50943"/>
    </source>
</evidence>
<evidence type="ECO:0000313" key="4">
    <source>
        <dbReference type="EMBL" id="SNQ29889.1"/>
    </source>
</evidence>
<dbReference type="SUPFAM" id="SSF47413">
    <property type="entry name" value="lambda repressor-like DNA-binding domains"/>
    <property type="match status" value="1"/>
</dbReference>
<dbReference type="PANTHER" id="PTHR46558:SF4">
    <property type="entry name" value="DNA-BIDING PHAGE PROTEIN"/>
    <property type="match status" value="1"/>
</dbReference>
<dbReference type="InterPro" id="IPR001387">
    <property type="entry name" value="Cro/C1-type_HTH"/>
</dbReference>
<dbReference type="PROSITE" id="PS50943">
    <property type="entry name" value="HTH_CROC1"/>
    <property type="match status" value="1"/>
</dbReference>
<dbReference type="PANTHER" id="PTHR46558">
    <property type="entry name" value="TRACRIPTIONAL REGULATORY PROTEIN-RELATED-RELATED"/>
    <property type="match status" value="1"/>
</dbReference>
<dbReference type="InterPro" id="IPR010982">
    <property type="entry name" value="Lambda_DNA-bd_dom_sf"/>
</dbReference>
<evidence type="ECO:0000256" key="2">
    <source>
        <dbReference type="SAM" id="Phobius"/>
    </source>
</evidence>
<keyword evidence="5" id="KW-1185">Reference proteome</keyword>
<dbReference type="Pfam" id="PF01381">
    <property type="entry name" value="HTH_3"/>
    <property type="match status" value="1"/>
</dbReference>
<keyword evidence="1" id="KW-0238">DNA-binding</keyword>
<reference evidence="5" key="1">
    <citation type="submission" date="2017-06" db="EMBL/GenBank/DDBJ databases">
        <authorList>
            <person name="Varghese N."/>
            <person name="Submissions S."/>
        </authorList>
    </citation>
    <scope>NUCLEOTIDE SEQUENCE [LARGE SCALE GENOMIC DNA]</scope>
    <source>
        <strain evidence="5">ANC 5114</strain>
    </source>
</reference>
<keyword evidence="2" id="KW-1133">Transmembrane helix</keyword>